<feature type="region of interest" description="Disordered" evidence="1">
    <location>
        <begin position="288"/>
        <end position="330"/>
    </location>
</feature>
<dbReference type="OrthoDB" id="9783680at2"/>
<dbReference type="Proteomes" id="UP000095544">
    <property type="component" value="Unassembled WGS sequence"/>
</dbReference>
<evidence type="ECO:0000259" key="3">
    <source>
        <dbReference type="SMART" id="SM00849"/>
    </source>
</evidence>
<gene>
    <name evidence="4" type="ORF">ERS852491_02871</name>
</gene>
<dbReference type="AlphaFoldDB" id="A0A174GTC5"/>
<evidence type="ECO:0000256" key="1">
    <source>
        <dbReference type="SAM" id="MobiDB-lite"/>
    </source>
</evidence>
<dbReference type="InterPro" id="IPR052159">
    <property type="entry name" value="Competence_DNA_uptake"/>
</dbReference>
<dbReference type="SUPFAM" id="SSF56281">
    <property type="entry name" value="Metallo-hydrolase/oxidoreductase"/>
    <property type="match status" value="1"/>
</dbReference>
<dbReference type="PANTHER" id="PTHR30619:SF7">
    <property type="entry name" value="BETA-LACTAMASE DOMAIN PROTEIN"/>
    <property type="match status" value="1"/>
</dbReference>
<dbReference type="CDD" id="cd07731">
    <property type="entry name" value="ComA-like_MBL-fold"/>
    <property type="match status" value="1"/>
</dbReference>
<dbReference type="InterPro" id="IPR035681">
    <property type="entry name" value="ComA-like_MBL"/>
</dbReference>
<organism evidence="4 5">
    <name type="scientific">Faecalicatena contorta</name>
    <dbReference type="NCBI Taxonomy" id="39482"/>
    <lineage>
        <taxon>Bacteria</taxon>
        <taxon>Bacillati</taxon>
        <taxon>Bacillota</taxon>
        <taxon>Clostridia</taxon>
        <taxon>Lachnospirales</taxon>
        <taxon>Lachnospiraceae</taxon>
        <taxon>Faecalicatena</taxon>
    </lineage>
</organism>
<dbReference type="InterPro" id="IPR036866">
    <property type="entry name" value="RibonucZ/Hydroxyglut_hydro"/>
</dbReference>
<feature type="domain" description="Metallo-beta-lactamase" evidence="3">
    <location>
        <begin position="52"/>
        <end position="245"/>
    </location>
</feature>
<feature type="signal peptide" evidence="2">
    <location>
        <begin position="1"/>
        <end position="30"/>
    </location>
</feature>
<dbReference type="Gene3D" id="3.60.15.10">
    <property type="entry name" value="Ribonuclease Z/Hydroxyacylglutathione hydrolase-like"/>
    <property type="match status" value="1"/>
</dbReference>
<dbReference type="Gene3D" id="3.40.10.10">
    <property type="entry name" value="DNA Methylphosphotriester Repair Domain"/>
    <property type="match status" value="1"/>
</dbReference>
<evidence type="ECO:0000313" key="5">
    <source>
        <dbReference type="Proteomes" id="UP000095544"/>
    </source>
</evidence>
<dbReference type="InterPro" id="IPR001279">
    <property type="entry name" value="Metallo-B-lactamas"/>
</dbReference>
<dbReference type="STRING" id="39482.ERS852491_02871"/>
<proteinExistence type="predicted"/>
<dbReference type="SMART" id="SM00849">
    <property type="entry name" value="Lactamase_B"/>
    <property type="match status" value="1"/>
</dbReference>
<dbReference type="RefSeq" id="WP_055153801.1">
    <property type="nucleotide sequence ID" value="NZ_CYZU01000027.1"/>
</dbReference>
<dbReference type="SUPFAM" id="SSF57884">
    <property type="entry name" value="Ada DNA repair protein, N-terminal domain (N-Ada 10)"/>
    <property type="match status" value="1"/>
</dbReference>
<reference evidence="4 5" key="1">
    <citation type="submission" date="2015-09" db="EMBL/GenBank/DDBJ databases">
        <authorList>
            <consortium name="Pathogen Informatics"/>
        </authorList>
    </citation>
    <scope>NUCLEOTIDE SEQUENCE [LARGE SCALE GENOMIC DNA]</scope>
    <source>
        <strain evidence="4 5">2789STDY5834876</strain>
    </source>
</reference>
<sequence>MDRRNWKKRILALILPAFLMLFGFASGAQQADTVKAAGGNNRLEVHFMDVGQGDATLIMTDGHAMLIDAGNNGKGTAVQNYLQKQGIKKLDYVIGTHPDADHIGGLDVIIYKFDCGKVLLPDYQKNTKTYDEVEDTLKAKSYRAAHPAAGDTYQLGDAVFTVTAPADKKFDNANDYSIAVRLEYGKNAFLFVGDAEEDSENEMLKSKQDISADVYKVSHHGSKTGTSEEFLEKVDPKYAVISCGEDNSYGHPHAEVLNLLRREGVQVFRTDEQGTIVAVSDGRKITWNMSPDDSWKAGEPKGTAGDQDSGGSGAVQKAEKKAAGPRSVDGYILNTSTKKIHRPSCSSVKKMAEKNKKETDKEIEELKKDGYSPCKKCL</sequence>
<dbReference type="InterPro" id="IPR035451">
    <property type="entry name" value="Ada-like_dom_sf"/>
</dbReference>
<dbReference type="EMBL" id="CYZU01000027">
    <property type="protein sequence ID" value="CUO65753.1"/>
    <property type="molecule type" value="Genomic_DNA"/>
</dbReference>
<evidence type="ECO:0000313" key="4">
    <source>
        <dbReference type="EMBL" id="CUO65753.1"/>
    </source>
</evidence>
<name>A0A174GTC5_9FIRM</name>
<accession>A0A174GTC5</accession>
<dbReference type="PANTHER" id="PTHR30619">
    <property type="entry name" value="DNA INTERNALIZATION/COMPETENCE PROTEIN COMEC/REC2"/>
    <property type="match status" value="1"/>
</dbReference>
<feature type="chain" id="PRO_5008022812" evidence="2">
    <location>
        <begin position="31"/>
        <end position="378"/>
    </location>
</feature>
<protein>
    <submittedName>
        <fullName evidence="4">ComEC family competence protein</fullName>
    </submittedName>
</protein>
<evidence type="ECO:0000256" key="2">
    <source>
        <dbReference type="SAM" id="SignalP"/>
    </source>
</evidence>
<dbReference type="Pfam" id="PF00753">
    <property type="entry name" value="Lactamase_B"/>
    <property type="match status" value="1"/>
</dbReference>
<keyword evidence="2" id="KW-0732">Signal</keyword>